<dbReference type="PANTHER" id="PTHR11475">
    <property type="entry name" value="OXIDASE/PEROXIDASE"/>
    <property type="match status" value="1"/>
</dbReference>
<dbReference type="InterPro" id="IPR037120">
    <property type="entry name" value="Haem_peroxidase_sf_animal"/>
</dbReference>
<dbReference type="GO" id="GO:0022412">
    <property type="term" value="P:cellular process involved in reproduction in multicellular organism"/>
    <property type="evidence" value="ECO:0007669"/>
    <property type="project" value="UniProtKB-ARBA"/>
</dbReference>
<dbReference type="GO" id="GO:0006979">
    <property type="term" value="P:response to oxidative stress"/>
    <property type="evidence" value="ECO:0007669"/>
    <property type="project" value="InterPro"/>
</dbReference>
<evidence type="ECO:0000256" key="5">
    <source>
        <dbReference type="ARBA" id="ARBA00022723"/>
    </source>
</evidence>
<dbReference type="GO" id="GO:0020037">
    <property type="term" value="F:heme binding"/>
    <property type="evidence" value="ECO:0007669"/>
    <property type="project" value="InterPro"/>
</dbReference>
<keyword evidence="6" id="KW-0732">Signal</keyword>
<accession>A0A1B0D2R3</accession>
<evidence type="ECO:0000256" key="11">
    <source>
        <dbReference type="SAM" id="Phobius"/>
    </source>
</evidence>
<keyword evidence="11" id="KW-0472">Membrane</keyword>
<dbReference type="VEuPathDB" id="VectorBase:PPAI001636"/>
<dbReference type="InterPro" id="IPR019791">
    <property type="entry name" value="Haem_peroxidase_animal"/>
</dbReference>
<evidence type="ECO:0000256" key="4">
    <source>
        <dbReference type="ARBA" id="ARBA00022617"/>
    </source>
</evidence>
<dbReference type="FunFam" id="1.10.640.10:FF:000003">
    <property type="entry name" value="chorion peroxidase"/>
    <property type="match status" value="1"/>
</dbReference>
<feature type="region of interest" description="Disordered" evidence="10">
    <location>
        <begin position="202"/>
        <end position="229"/>
    </location>
</feature>
<evidence type="ECO:0000256" key="8">
    <source>
        <dbReference type="ARBA" id="ARBA00023004"/>
    </source>
</evidence>
<evidence type="ECO:0000256" key="10">
    <source>
        <dbReference type="SAM" id="MobiDB-lite"/>
    </source>
</evidence>
<dbReference type="PANTHER" id="PTHR11475:SF141">
    <property type="entry name" value="CARDINAL"/>
    <property type="match status" value="1"/>
</dbReference>
<reference evidence="12" key="1">
    <citation type="submission" date="2022-08" db="UniProtKB">
        <authorList>
            <consortium name="EnsemblMetazoa"/>
        </authorList>
    </citation>
    <scope>IDENTIFICATION</scope>
    <source>
        <strain evidence="12">Israel</strain>
    </source>
</reference>
<comment type="subcellular location">
    <subcellularLocation>
        <location evidence="1">Secreted</location>
    </subcellularLocation>
</comment>
<dbReference type="Pfam" id="PF03098">
    <property type="entry name" value="An_peroxidase"/>
    <property type="match status" value="1"/>
</dbReference>
<organism evidence="12 13">
    <name type="scientific">Phlebotomus papatasi</name>
    <name type="common">Sandfly</name>
    <dbReference type="NCBI Taxonomy" id="29031"/>
    <lineage>
        <taxon>Eukaryota</taxon>
        <taxon>Metazoa</taxon>
        <taxon>Ecdysozoa</taxon>
        <taxon>Arthropoda</taxon>
        <taxon>Hexapoda</taxon>
        <taxon>Insecta</taxon>
        <taxon>Pterygota</taxon>
        <taxon>Neoptera</taxon>
        <taxon>Endopterygota</taxon>
        <taxon>Diptera</taxon>
        <taxon>Nematocera</taxon>
        <taxon>Psychodoidea</taxon>
        <taxon>Psychodidae</taxon>
        <taxon>Phlebotomus</taxon>
        <taxon>Phlebotomus</taxon>
    </lineage>
</organism>
<feature type="transmembrane region" description="Helical" evidence="11">
    <location>
        <begin position="42"/>
        <end position="66"/>
    </location>
</feature>
<dbReference type="EMBL" id="AJVK01023064">
    <property type="status" value="NOT_ANNOTATED_CDS"/>
    <property type="molecule type" value="Genomic_DNA"/>
</dbReference>
<feature type="compositionally biased region" description="Basic residues" evidence="10">
    <location>
        <begin position="202"/>
        <end position="216"/>
    </location>
</feature>
<dbReference type="GO" id="GO:0046872">
    <property type="term" value="F:metal ion binding"/>
    <property type="evidence" value="ECO:0007669"/>
    <property type="project" value="UniProtKB-KW"/>
</dbReference>
<evidence type="ECO:0000256" key="9">
    <source>
        <dbReference type="ARBA" id="ARBA00023157"/>
    </source>
</evidence>
<dbReference type="AlphaFoldDB" id="A0A1B0D2R3"/>
<feature type="region of interest" description="Disordered" evidence="10">
    <location>
        <begin position="156"/>
        <end position="177"/>
    </location>
</feature>
<evidence type="ECO:0000256" key="2">
    <source>
        <dbReference type="ARBA" id="ARBA00022525"/>
    </source>
</evidence>
<keyword evidence="9" id="KW-1015">Disulfide bond</keyword>
<keyword evidence="13" id="KW-1185">Reference proteome</keyword>
<dbReference type="CDD" id="cd09823">
    <property type="entry name" value="peroxinectin_like"/>
    <property type="match status" value="1"/>
</dbReference>
<keyword evidence="7" id="KW-0560">Oxidoreductase</keyword>
<dbReference type="VEuPathDB" id="VectorBase:PPAPM1_012307"/>
<protein>
    <submittedName>
        <fullName evidence="12">Uncharacterized protein</fullName>
    </submittedName>
</protein>
<dbReference type="GO" id="GO:0004601">
    <property type="term" value="F:peroxidase activity"/>
    <property type="evidence" value="ECO:0007669"/>
    <property type="project" value="UniProtKB-KW"/>
</dbReference>
<evidence type="ECO:0000256" key="3">
    <source>
        <dbReference type="ARBA" id="ARBA00022559"/>
    </source>
</evidence>
<dbReference type="SUPFAM" id="SSF48113">
    <property type="entry name" value="Heme-dependent peroxidases"/>
    <property type="match status" value="1"/>
</dbReference>
<dbReference type="Proteomes" id="UP000092462">
    <property type="component" value="Unassembled WGS sequence"/>
</dbReference>
<keyword evidence="3" id="KW-0575">Peroxidase</keyword>
<dbReference type="Gene3D" id="1.10.640.10">
    <property type="entry name" value="Haem peroxidase domain superfamily, animal type"/>
    <property type="match status" value="1"/>
</dbReference>
<keyword evidence="11" id="KW-1133">Transmembrane helix</keyword>
<evidence type="ECO:0000313" key="13">
    <source>
        <dbReference type="Proteomes" id="UP000092462"/>
    </source>
</evidence>
<keyword evidence="11" id="KW-0812">Transmembrane</keyword>
<evidence type="ECO:0000313" key="12">
    <source>
        <dbReference type="EnsemblMetazoa" id="PPAI001636-PA"/>
    </source>
</evidence>
<keyword evidence="5" id="KW-0479">Metal-binding</keyword>
<keyword evidence="4" id="KW-0349">Heme</keyword>
<dbReference type="PROSITE" id="PS50292">
    <property type="entry name" value="PEROXIDASE_3"/>
    <property type="match status" value="1"/>
</dbReference>
<evidence type="ECO:0000256" key="1">
    <source>
        <dbReference type="ARBA" id="ARBA00004613"/>
    </source>
</evidence>
<dbReference type="EnsemblMetazoa" id="PPAI001636-RA">
    <property type="protein sequence ID" value="PPAI001636-PA"/>
    <property type="gene ID" value="PPAI001636"/>
</dbReference>
<dbReference type="PRINTS" id="PR00457">
    <property type="entry name" value="ANPEROXIDASE"/>
</dbReference>
<sequence>MKNFFTMASETTPLTTDIPPGPSYVYPRGFGTRARQRQIRQFQCCICATFLVIFIVALVITISYTLSAGGGDPVDNSTNIPSTFALENNTESALNVSAGALNATTLEAFQVLLLLNWPLEDESPDNWTLPEPTQKEVNDAVSAGKKALGDKEILEEGIPSPSTGTPSFRHQKAIASTPEARVMTKRGFVENQATRDFLQRHRNTTRPRRNSARRHSIGQGIPINLGQPPLHRNCSRVSSIYRTANGTCNNKENPHFGESLTPFRRVLNPDYGDGVQEPRISNDGTKLPSARKVSLEMHRPEFESDPKFTVMMAVWGQFLDHDITATAINQGQNGQPIDCCSEEAQNYPECFPVPIEKAPAPTGRLGPRQQLNQATAFIDGSAVYGSTDSRTKILRENERGRLRMFHTPDNRTLLPLSTDPADGCNDAVQNAAGKYCFDTGDPRANENLLLTSMHLIWARHHNHLAEGLSAVNPNWTDEKLFQEARKILGAQIQHITYTEFLPILLGWELCIHLKLIPGNETTDTYNPEVDPTVANSFAAAAFRFSHNLLPGLMNASRDDNTTESIHLHEMLFNPFSLWHPRGVDEAISSAVDTSLSRPDARFTTELTERLFENPTERKPQPPCGLDLVSLNIQRGRDHGLPGYPEWRRKCGLSGADTWQEMREIVGSDATKRLQKLYQRPDDVDVYTGALLESPVNDSLVGPLLLCMLGDQFVRLKEGDAFWYERTHGFQRFSPAQRQEIRKTTLAGVICANADAVDRTQKEVMRSSSDENPIVDCESLDTFDFTPWKEKRFHTVKADSVQSKIMAHPSRTGNVTKPLV</sequence>
<evidence type="ECO:0000256" key="7">
    <source>
        <dbReference type="ARBA" id="ARBA00023002"/>
    </source>
</evidence>
<keyword evidence="2" id="KW-0964">Secreted</keyword>
<dbReference type="InterPro" id="IPR010255">
    <property type="entry name" value="Haem_peroxidase_sf"/>
</dbReference>
<dbReference type="GO" id="GO:0005576">
    <property type="term" value="C:extracellular region"/>
    <property type="evidence" value="ECO:0007669"/>
    <property type="project" value="UniProtKB-SubCell"/>
</dbReference>
<keyword evidence="8" id="KW-0408">Iron</keyword>
<evidence type="ECO:0000256" key="6">
    <source>
        <dbReference type="ARBA" id="ARBA00022729"/>
    </source>
</evidence>
<proteinExistence type="predicted"/>
<name>A0A1B0D2R3_PHLPP</name>